<sequence length="131" mass="15092">MAVGVQSVVFAGSLLAAVAHRSQQPFQPRQPNNWLLPSLVDGGNISSEEEEREQKKRRCAEQRDWFLNRRYRLKFYCVKCFRFLCERRADHSPRKPPLRTEATAPLLFLLHQSGKAGSFFLLPLSLPLPLK</sequence>
<feature type="compositionally biased region" description="Polar residues" evidence="1">
    <location>
        <begin position="26"/>
        <end position="35"/>
    </location>
</feature>
<organism evidence="3">
    <name type="scientific">Ixodes ricinus</name>
    <name type="common">Common tick</name>
    <name type="synonym">Acarus ricinus</name>
    <dbReference type="NCBI Taxonomy" id="34613"/>
    <lineage>
        <taxon>Eukaryota</taxon>
        <taxon>Metazoa</taxon>
        <taxon>Ecdysozoa</taxon>
        <taxon>Arthropoda</taxon>
        <taxon>Chelicerata</taxon>
        <taxon>Arachnida</taxon>
        <taxon>Acari</taxon>
        <taxon>Parasitiformes</taxon>
        <taxon>Ixodida</taxon>
        <taxon>Ixodoidea</taxon>
        <taxon>Ixodidae</taxon>
        <taxon>Ixodinae</taxon>
        <taxon>Ixodes</taxon>
    </lineage>
</organism>
<name>A0A6B0URF3_IXORI</name>
<evidence type="ECO:0000256" key="2">
    <source>
        <dbReference type="SAM" id="SignalP"/>
    </source>
</evidence>
<feature type="signal peptide" evidence="2">
    <location>
        <begin position="1"/>
        <end position="19"/>
    </location>
</feature>
<evidence type="ECO:0000313" key="3">
    <source>
        <dbReference type="EMBL" id="MXU92262.1"/>
    </source>
</evidence>
<evidence type="ECO:0000256" key="1">
    <source>
        <dbReference type="SAM" id="MobiDB-lite"/>
    </source>
</evidence>
<protein>
    <submittedName>
        <fullName evidence="3">Putative secreted protein</fullName>
    </submittedName>
</protein>
<dbReference type="EMBL" id="GIFC01010179">
    <property type="protein sequence ID" value="MXU92262.1"/>
    <property type="molecule type" value="Transcribed_RNA"/>
</dbReference>
<keyword evidence="2" id="KW-0732">Signal</keyword>
<accession>A0A6B0URF3</accession>
<dbReference type="AlphaFoldDB" id="A0A6B0URF3"/>
<feature type="region of interest" description="Disordered" evidence="1">
    <location>
        <begin position="26"/>
        <end position="54"/>
    </location>
</feature>
<reference evidence="3" key="1">
    <citation type="submission" date="2019-12" db="EMBL/GenBank/DDBJ databases">
        <title>An insight into the sialome of adult female Ixodes ricinus ticks feeding for 6 days.</title>
        <authorList>
            <person name="Perner J."/>
            <person name="Ribeiro J.M.C."/>
        </authorList>
    </citation>
    <scope>NUCLEOTIDE SEQUENCE</scope>
    <source>
        <strain evidence="3">Semi-engorged</strain>
        <tissue evidence="3">Salivary glands</tissue>
    </source>
</reference>
<proteinExistence type="predicted"/>
<feature type="chain" id="PRO_5025590945" evidence="2">
    <location>
        <begin position="20"/>
        <end position="131"/>
    </location>
</feature>